<proteinExistence type="predicted"/>
<evidence type="ECO:0000313" key="8">
    <source>
        <dbReference type="EMBL" id="XDJ70494.1"/>
    </source>
</evidence>
<keyword evidence="2" id="KW-1003">Cell membrane</keyword>
<gene>
    <name evidence="8" type="ORF">ABRY94_06915</name>
</gene>
<dbReference type="AlphaFoldDB" id="A0AB39EXR8"/>
<dbReference type="InterPro" id="IPR017850">
    <property type="entry name" value="Alkaline_phosphatase_core_sf"/>
</dbReference>
<protein>
    <submittedName>
        <fullName evidence="8">LTA synthase family protein</fullName>
    </submittedName>
</protein>
<accession>A0AB39EXR8</accession>
<organism evidence="8">
    <name type="scientific">Castellaniella ginsengisoli</name>
    <dbReference type="NCBI Taxonomy" id="546114"/>
    <lineage>
        <taxon>Bacteria</taxon>
        <taxon>Pseudomonadati</taxon>
        <taxon>Pseudomonadota</taxon>
        <taxon>Betaproteobacteria</taxon>
        <taxon>Burkholderiales</taxon>
        <taxon>Alcaligenaceae</taxon>
        <taxon>Castellaniella</taxon>
    </lineage>
</organism>
<comment type="subcellular location">
    <subcellularLocation>
        <location evidence="1">Cell membrane</location>
        <topology evidence="1">Multi-pass membrane protein</topology>
    </subcellularLocation>
</comment>
<dbReference type="PANTHER" id="PTHR47371:SF3">
    <property type="entry name" value="PHOSPHOGLYCEROL TRANSFERASE I"/>
    <property type="match status" value="1"/>
</dbReference>
<dbReference type="CDD" id="cd16015">
    <property type="entry name" value="LTA_synthase"/>
    <property type="match status" value="1"/>
</dbReference>
<feature type="domain" description="Sulfatase N-terminal" evidence="7">
    <location>
        <begin position="244"/>
        <end position="523"/>
    </location>
</feature>
<dbReference type="InterPro" id="IPR050448">
    <property type="entry name" value="OpgB/LTA_synthase_biosynth"/>
</dbReference>
<feature type="transmembrane region" description="Helical" evidence="6">
    <location>
        <begin position="63"/>
        <end position="79"/>
    </location>
</feature>
<evidence type="ECO:0000256" key="3">
    <source>
        <dbReference type="ARBA" id="ARBA00022692"/>
    </source>
</evidence>
<keyword evidence="3 6" id="KW-0812">Transmembrane</keyword>
<sequence length="529" mass="57974">MGFDPDLISMLAATGVGVALSVAIERLMVPPPPLSRPAAAWAVHAGIWCLAHAALTLLLGRPWFAAAVVSAFWLVLVQVNNAKYKSLREPFVFHDYEYFTDAVRHPRLYIPFLGWAKFSGATIGVLLAVAVGLWAEESLEDRWNWTGHLGGLSVVALSGALLLWGGARRLPVATFQPARDLAALGFMASLWRYACAAGRLPCVGSPFDFVAAVGPGSGVQSADRRALSTGLASQRARALRQDLPHMVAIQSESFFDPRAVMPDIRGDVLAQFDRLRADAVLQGGLAVPAWGANTIRTEFAFLSGISAERLGVHRFNPYRALAAGWRLASLASWLKDLGYRTVCVHPYPAGFYQRNRVYPRLGFDAFLDIQAFAGVSTAEPYVEDRAVADKVAGLLRQSGQPLFVMAITMENHGPLHLETARPGEADALYTRPPPPGCEDLTIYLRHLRHADQMAASLRATLESLDRPASLCWYGDHVPILPEVYRRYGLPSGRVPYVCWNNWASAPGRSMDLAAEDLSRHWLQRIGLMQ</sequence>
<feature type="transmembrane region" description="Helical" evidence="6">
    <location>
        <begin position="6"/>
        <end position="27"/>
    </location>
</feature>
<dbReference type="Pfam" id="PF00884">
    <property type="entry name" value="Sulfatase"/>
    <property type="match status" value="1"/>
</dbReference>
<dbReference type="GO" id="GO:0005886">
    <property type="term" value="C:plasma membrane"/>
    <property type="evidence" value="ECO:0007669"/>
    <property type="project" value="UniProtKB-SubCell"/>
</dbReference>
<dbReference type="RefSeq" id="WP_368655704.1">
    <property type="nucleotide sequence ID" value="NZ_CP158262.1"/>
</dbReference>
<feature type="transmembrane region" description="Helical" evidence="6">
    <location>
        <begin position="112"/>
        <end position="135"/>
    </location>
</feature>
<keyword evidence="5 6" id="KW-0472">Membrane</keyword>
<dbReference type="Gene3D" id="3.40.720.10">
    <property type="entry name" value="Alkaline Phosphatase, subunit A"/>
    <property type="match status" value="1"/>
</dbReference>
<keyword evidence="4 6" id="KW-1133">Transmembrane helix</keyword>
<evidence type="ECO:0000256" key="5">
    <source>
        <dbReference type="ARBA" id="ARBA00023136"/>
    </source>
</evidence>
<evidence type="ECO:0000256" key="2">
    <source>
        <dbReference type="ARBA" id="ARBA00022475"/>
    </source>
</evidence>
<dbReference type="PANTHER" id="PTHR47371">
    <property type="entry name" value="LIPOTEICHOIC ACID SYNTHASE"/>
    <property type="match status" value="1"/>
</dbReference>
<reference evidence="8" key="1">
    <citation type="submission" date="2024-05" db="EMBL/GenBank/DDBJ databases">
        <authorList>
            <person name="Luo Y.-C."/>
            <person name="Nicholds J."/>
            <person name="Mortimer T."/>
            <person name="Maboni G."/>
        </authorList>
    </citation>
    <scope>NUCLEOTIDE SEQUENCE</scope>
    <source>
        <strain evidence="8">144863</strain>
    </source>
</reference>
<dbReference type="InterPro" id="IPR000917">
    <property type="entry name" value="Sulfatase_N"/>
</dbReference>
<evidence type="ECO:0000256" key="4">
    <source>
        <dbReference type="ARBA" id="ARBA00022989"/>
    </source>
</evidence>
<name>A0AB39EXR8_9BURK</name>
<evidence type="ECO:0000259" key="7">
    <source>
        <dbReference type="Pfam" id="PF00884"/>
    </source>
</evidence>
<feature type="transmembrane region" description="Helical" evidence="6">
    <location>
        <begin position="147"/>
        <end position="167"/>
    </location>
</feature>
<dbReference type="SUPFAM" id="SSF53649">
    <property type="entry name" value="Alkaline phosphatase-like"/>
    <property type="match status" value="1"/>
</dbReference>
<evidence type="ECO:0000256" key="1">
    <source>
        <dbReference type="ARBA" id="ARBA00004651"/>
    </source>
</evidence>
<evidence type="ECO:0000256" key="6">
    <source>
        <dbReference type="SAM" id="Phobius"/>
    </source>
</evidence>
<dbReference type="EMBL" id="CP158262">
    <property type="protein sequence ID" value="XDJ70494.1"/>
    <property type="molecule type" value="Genomic_DNA"/>
</dbReference>